<sequence length="317" mass="35473">MARGAMAKMSWEKYILQPVQGAPPVVLPTLIYGTAWKKDQTADLVHQALRAGFRAVDTAAQPKHYREDLVGEGIRKAIRDGTVRREDLHIQTKYTSVQGQSPNNMPYDANASVTEQVHASIRSSLQHLRPSEEPDSFDDAYIDMLILHSPLPTMEQTVEAWSAFETYVPHRIRNLGISNCTLPVLRELSSLVTVKPAVVQNRFYVGTQFDVPLRSFCRTHQIIYQSFWTLSANPELVQSEIVQLLAERTGINPAAALYCLVLGLGKTVVLNGTTNRAHMEADLAALKKAQHFAEGKPDAWQRLLENFQELTGDQVEV</sequence>
<evidence type="ECO:0000313" key="4">
    <source>
        <dbReference type="EMBL" id="THC90838.1"/>
    </source>
</evidence>
<dbReference type="PANTHER" id="PTHR11732">
    <property type="entry name" value="ALDO/KETO REDUCTASE"/>
    <property type="match status" value="1"/>
</dbReference>
<evidence type="ECO:0000313" key="3">
    <source>
        <dbReference type="EMBL" id="KAA8642861.1"/>
    </source>
</evidence>
<protein>
    <recommendedName>
        <fullName evidence="2">NADP-dependent oxidoreductase domain-containing protein</fullName>
    </recommendedName>
</protein>
<dbReference type="SUPFAM" id="SSF51430">
    <property type="entry name" value="NAD(P)-linked oxidoreductase"/>
    <property type="match status" value="1"/>
</dbReference>
<organism evidence="4 5">
    <name type="scientific">Aspergillus tanneri</name>
    <dbReference type="NCBI Taxonomy" id="1220188"/>
    <lineage>
        <taxon>Eukaryota</taxon>
        <taxon>Fungi</taxon>
        <taxon>Dikarya</taxon>
        <taxon>Ascomycota</taxon>
        <taxon>Pezizomycotina</taxon>
        <taxon>Eurotiomycetes</taxon>
        <taxon>Eurotiomycetidae</taxon>
        <taxon>Eurotiales</taxon>
        <taxon>Aspergillaceae</taxon>
        <taxon>Aspergillus</taxon>
        <taxon>Aspergillus subgen. Circumdati</taxon>
    </lineage>
</organism>
<comment type="caution">
    <text evidence="4">The sequence shown here is derived from an EMBL/GenBank/DDBJ whole genome shotgun (WGS) entry which is preliminary data.</text>
</comment>
<dbReference type="GeneID" id="54332318"/>
<dbReference type="Proteomes" id="UP000308092">
    <property type="component" value="Unassembled WGS sequence"/>
</dbReference>
<evidence type="ECO:0000313" key="6">
    <source>
        <dbReference type="Proteomes" id="UP000324241"/>
    </source>
</evidence>
<dbReference type="STRING" id="1220188.A0A4S3J9B9"/>
<dbReference type="InterPro" id="IPR036812">
    <property type="entry name" value="NAD(P)_OxRdtase_dom_sf"/>
</dbReference>
<dbReference type="AlphaFoldDB" id="A0A4S3J9B9"/>
<evidence type="ECO:0000313" key="5">
    <source>
        <dbReference type="Proteomes" id="UP000308092"/>
    </source>
</evidence>
<dbReference type="Pfam" id="PF00248">
    <property type="entry name" value="Aldo_ket_red"/>
    <property type="match status" value="1"/>
</dbReference>
<dbReference type="FunFam" id="3.20.20.100:FF:000045">
    <property type="entry name" value="Aldo-keto reductase (AKR), putative"/>
    <property type="match status" value="1"/>
</dbReference>
<keyword evidence="5" id="KW-1185">Reference proteome</keyword>
<proteinExistence type="predicted"/>
<keyword evidence="1" id="KW-0560">Oxidoreductase</keyword>
<feature type="domain" description="NADP-dependent oxidoreductase" evidence="2">
    <location>
        <begin position="35"/>
        <end position="220"/>
    </location>
</feature>
<dbReference type="Gene3D" id="3.20.20.100">
    <property type="entry name" value="NADP-dependent oxidoreductase domain"/>
    <property type="match status" value="1"/>
</dbReference>
<gene>
    <name evidence="3" type="ORF">ATNIH1004_009616</name>
    <name evidence="4" type="ORF">EYZ11_009690</name>
</gene>
<evidence type="ECO:0000256" key="1">
    <source>
        <dbReference type="ARBA" id="ARBA00023002"/>
    </source>
</evidence>
<name>A0A4S3J9B9_9EURO</name>
<evidence type="ECO:0000259" key="2">
    <source>
        <dbReference type="Pfam" id="PF00248"/>
    </source>
</evidence>
<dbReference type="EMBL" id="SOSA01000475">
    <property type="protein sequence ID" value="THC90838.1"/>
    <property type="molecule type" value="Genomic_DNA"/>
</dbReference>
<dbReference type="VEuPathDB" id="FungiDB:EYZ11_009690"/>
<dbReference type="InterPro" id="IPR023210">
    <property type="entry name" value="NADP_OxRdtase_dom"/>
</dbReference>
<dbReference type="OrthoDB" id="5357513at2759"/>
<dbReference type="InterPro" id="IPR020471">
    <property type="entry name" value="AKR"/>
</dbReference>
<dbReference type="Proteomes" id="UP000324241">
    <property type="component" value="Unassembled WGS sequence"/>
</dbReference>
<accession>A0A4S3J9B9</accession>
<dbReference type="GO" id="GO:0016491">
    <property type="term" value="F:oxidoreductase activity"/>
    <property type="evidence" value="ECO:0007669"/>
    <property type="project" value="UniProtKB-KW"/>
</dbReference>
<dbReference type="EMBL" id="QUQM01000005">
    <property type="protein sequence ID" value="KAA8642861.1"/>
    <property type="molecule type" value="Genomic_DNA"/>
</dbReference>
<reference evidence="3 6" key="2">
    <citation type="submission" date="2019-08" db="EMBL/GenBank/DDBJ databases">
        <title>The genome sequence of a newly discovered highly antifungal drug resistant Aspergillus species, Aspergillus tanneri NIH 1004.</title>
        <authorList>
            <person name="Mounaud S."/>
            <person name="Singh I."/>
            <person name="Joardar V."/>
            <person name="Pakala S."/>
            <person name="Pakala S."/>
            <person name="Venepally P."/>
            <person name="Chung J.K."/>
            <person name="Losada L."/>
            <person name="Nierman W.C."/>
        </authorList>
    </citation>
    <scope>NUCLEOTIDE SEQUENCE [LARGE SCALE GENOMIC DNA]</scope>
    <source>
        <strain evidence="3 6">NIH1004</strain>
    </source>
</reference>
<dbReference type="RefSeq" id="XP_033422223.1">
    <property type="nucleotide sequence ID" value="XM_033574205.1"/>
</dbReference>
<dbReference type="CDD" id="cd19071">
    <property type="entry name" value="AKR_AKR1-5-like"/>
    <property type="match status" value="1"/>
</dbReference>
<reference evidence="4 5" key="1">
    <citation type="submission" date="2019-03" db="EMBL/GenBank/DDBJ databases">
        <title>The genome sequence of a newly discovered highly antifungal drug resistant Aspergillus species, Aspergillus tanneri NIH 1004.</title>
        <authorList>
            <person name="Mounaud S."/>
            <person name="Singh I."/>
            <person name="Joardar V."/>
            <person name="Pakala S."/>
            <person name="Pakala S."/>
            <person name="Venepally P."/>
            <person name="Hoover J."/>
            <person name="Nierman W."/>
            <person name="Chung J."/>
            <person name="Losada L."/>
        </authorList>
    </citation>
    <scope>NUCLEOTIDE SEQUENCE [LARGE SCALE GENOMIC DNA]</scope>
    <source>
        <strain evidence="4 5">NIH1004</strain>
    </source>
</reference>